<dbReference type="InterPro" id="IPR017896">
    <property type="entry name" value="4Fe4S_Fe-S-bd"/>
</dbReference>
<dbReference type="Pfam" id="PF13646">
    <property type="entry name" value="HEAT_2"/>
    <property type="match status" value="1"/>
</dbReference>
<dbReference type="STRING" id="1356854.N007_01315"/>
<dbReference type="OrthoDB" id="9784571at2"/>
<keyword evidence="4" id="KW-0479">Metal-binding</keyword>
<dbReference type="SUPFAM" id="SSF48371">
    <property type="entry name" value="ARM repeat"/>
    <property type="match status" value="1"/>
</dbReference>
<evidence type="ECO:0000256" key="4">
    <source>
        <dbReference type="ARBA" id="ARBA00022723"/>
    </source>
</evidence>
<keyword evidence="5" id="KW-0671">Queuosine biosynthesis</keyword>
<dbReference type="PROSITE" id="PS00198">
    <property type="entry name" value="4FE4S_FER_1"/>
    <property type="match status" value="1"/>
</dbReference>
<keyword evidence="8" id="KW-0411">Iron-sulfur</keyword>
<evidence type="ECO:0000313" key="10">
    <source>
        <dbReference type="Proteomes" id="UP000829401"/>
    </source>
</evidence>
<dbReference type="PANTHER" id="PTHR30002">
    <property type="entry name" value="EPOXYQUEUOSINE REDUCTASE"/>
    <property type="match status" value="1"/>
</dbReference>
<dbReference type="KEGG" id="aaco:K1I37_04635"/>
<dbReference type="RefSeq" id="WP_021297864.1">
    <property type="nucleotide sequence ID" value="NZ_AURB01000164.1"/>
</dbReference>
<reference evidence="10" key="1">
    <citation type="journal article" date="2022" name="G3 (Bethesda)">
        <title>Unveiling the complete genome sequence of Alicyclobacillus acidoterrestris DSM 3922T, a taint-producing strain.</title>
        <authorList>
            <person name="Leonardo I.C."/>
            <person name="Barreto Crespo M.T."/>
            <person name="Gaspar F.B."/>
        </authorList>
    </citation>
    <scope>NUCLEOTIDE SEQUENCE [LARGE SCALE GENOMIC DNA]</scope>
    <source>
        <strain evidence="10">DSM 3922</strain>
    </source>
</reference>
<keyword evidence="6 9" id="KW-0560">Oxidoreductase</keyword>
<dbReference type="SUPFAM" id="SSF54862">
    <property type="entry name" value="4Fe-4S ferredoxins"/>
    <property type="match status" value="1"/>
</dbReference>
<protein>
    <submittedName>
        <fullName evidence="9">tRNA epoxyqueuosine(34) reductase QueG</fullName>
        <ecNumber evidence="9">1.17.99.6</ecNumber>
    </submittedName>
</protein>
<dbReference type="InterPro" id="IPR011989">
    <property type="entry name" value="ARM-like"/>
</dbReference>
<dbReference type="SMART" id="SM00567">
    <property type="entry name" value="EZ_HEAT"/>
    <property type="match status" value="2"/>
</dbReference>
<dbReference type="NCBIfam" id="TIGR00276">
    <property type="entry name" value="tRNA epoxyqueuosine(34) reductase QueG"/>
    <property type="match status" value="1"/>
</dbReference>
<evidence type="ECO:0000256" key="1">
    <source>
        <dbReference type="ARBA" id="ARBA00022485"/>
    </source>
</evidence>
<organism evidence="9 10">
    <name type="scientific">Alicyclobacillus acidoterrestris (strain ATCC 49025 / DSM 3922 / CIP 106132 / NCIMB 13137 / GD3B)</name>
    <dbReference type="NCBI Taxonomy" id="1356854"/>
    <lineage>
        <taxon>Bacteria</taxon>
        <taxon>Bacillati</taxon>
        <taxon>Bacillota</taxon>
        <taxon>Bacilli</taxon>
        <taxon>Bacillales</taxon>
        <taxon>Alicyclobacillaceae</taxon>
        <taxon>Alicyclobacillus</taxon>
    </lineage>
</organism>
<keyword evidence="7" id="KW-0408">Iron</keyword>
<dbReference type="InterPro" id="IPR004453">
    <property type="entry name" value="QueG"/>
</dbReference>
<dbReference type="GO" id="GO:0052693">
    <property type="term" value="F:epoxyqueuosine reductase activity"/>
    <property type="evidence" value="ECO:0007669"/>
    <property type="project" value="UniProtKB-EC"/>
</dbReference>
<evidence type="ECO:0000256" key="3">
    <source>
        <dbReference type="ARBA" id="ARBA00022694"/>
    </source>
</evidence>
<dbReference type="InterPro" id="IPR016024">
    <property type="entry name" value="ARM-type_fold"/>
</dbReference>
<proteinExistence type="predicted"/>
<dbReference type="Pfam" id="PF08331">
    <property type="entry name" value="QueG_DUF1730"/>
    <property type="match status" value="1"/>
</dbReference>
<dbReference type="InterPro" id="IPR017900">
    <property type="entry name" value="4Fe4S_Fe_S_CS"/>
</dbReference>
<evidence type="ECO:0000313" key="9">
    <source>
        <dbReference type="EMBL" id="UNO49801.1"/>
    </source>
</evidence>
<evidence type="ECO:0000256" key="8">
    <source>
        <dbReference type="ARBA" id="ARBA00023014"/>
    </source>
</evidence>
<dbReference type="EMBL" id="CP080467">
    <property type="protein sequence ID" value="UNO49801.1"/>
    <property type="molecule type" value="Genomic_DNA"/>
</dbReference>
<dbReference type="Gene3D" id="3.30.70.20">
    <property type="match status" value="1"/>
</dbReference>
<dbReference type="GO" id="GO:0046872">
    <property type="term" value="F:metal ion binding"/>
    <property type="evidence" value="ECO:0007669"/>
    <property type="project" value="UniProtKB-KW"/>
</dbReference>
<dbReference type="InterPro" id="IPR013542">
    <property type="entry name" value="QueG_DUF1730"/>
</dbReference>
<dbReference type="InterPro" id="IPR004155">
    <property type="entry name" value="PBS_lyase_HEAT"/>
</dbReference>
<keyword evidence="1" id="KW-0004">4Fe-4S</keyword>
<keyword evidence="2" id="KW-0963">Cytoplasm</keyword>
<accession>T0CZP2</accession>
<dbReference type="eggNOG" id="COG1600">
    <property type="taxonomic scope" value="Bacteria"/>
</dbReference>
<evidence type="ECO:0000256" key="6">
    <source>
        <dbReference type="ARBA" id="ARBA00023002"/>
    </source>
</evidence>
<dbReference type="GO" id="GO:0008616">
    <property type="term" value="P:tRNA queuosine(34) biosynthetic process"/>
    <property type="evidence" value="ECO:0007669"/>
    <property type="project" value="UniProtKB-KW"/>
</dbReference>
<dbReference type="Pfam" id="PF13484">
    <property type="entry name" value="Fer4_16"/>
    <property type="match status" value="1"/>
</dbReference>
<dbReference type="AlphaFoldDB" id="T0CZP2"/>
<keyword evidence="10" id="KW-1185">Reference proteome</keyword>
<keyword evidence="3" id="KW-0819">tRNA processing</keyword>
<dbReference type="EC" id="1.17.99.6" evidence="9"/>
<evidence type="ECO:0000256" key="7">
    <source>
        <dbReference type="ARBA" id="ARBA00023004"/>
    </source>
</evidence>
<sequence length="384" mass="42582">MSAELDIETLRELAKREGVLEVAVTDAAPFPELIPWLEAYEARGRTGFEVGEVALRINPRFWMHEARSIIVIALPYLTEQGAHTARSHPRGRRHGRTSHYTYGVDYHRVLAEKLRAIHRSMEAVVGHEIAMKLSIDTSPLVDRRLAERAGLGWIGKNAMFYSHRYGSYVFLGAMLVNLAIPPTAHQEAAVGALCGTCTRCLTACPTGAIVAPGVIDATRCLSYVTQMKGIIPVEFRDKLGRRVWGCDVCQSTCPINQNVEHSKEDAFGPSHELAYPDLIELLQMSNRQFMRKYGHTAMAWRGLRTLQRNALIALGNAGDAAALAWMIPFLHNARVELRASAAWAIGKIGGKEAKEALLHALDEEQDAQVMEELRNGLEACHERG</sequence>
<dbReference type="PROSITE" id="PS51379">
    <property type="entry name" value="4FE4S_FER_2"/>
    <property type="match status" value="1"/>
</dbReference>
<name>T0CZP2_ALIAG</name>
<gene>
    <name evidence="9" type="primary">queG</name>
    <name evidence="9" type="ORF">K1I37_04635</name>
</gene>
<accession>A0A9E6ZLG1</accession>
<dbReference type="Proteomes" id="UP000829401">
    <property type="component" value="Chromosome"/>
</dbReference>
<dbReference type="GO" id="GO:0051539">
    <property type="term" value="F:4 iron, 4 sulfur cluster binding"/>
    <property type="evidence" value="ECO:0007669"/>
    <property type="project" value="UniProtKB-KW"/>
</dbReference>
<evidence type="ECO:0000256" key="5">
    <source>
        <dbReference type="ARBA" id="ARBA00022785"/>
    </source>
</evidence>
<dbReference type="PANTHER" id="PTHR30002:SF4">
    <property type="entry name" value="EPOXYQUEUOSINE REDUCTASE"/>
    <property type="match status" value="1"/>
</dbReference>
<evidence type="ECO:0000256" key="2">
    <source>
        <dbReference type="ARBA" id="ARBA00022490"/>
    </source>
</evidence>
<dbReference type="Gene3D" id="1.25.10.10">
    <property type="entry name" value="Leucine-rich Repeat Variant"/>
    <property type="match status" value="1"/>
</dbReference>